<evidence type="ECO:0000313" key="4">
    <source>
        <dbReference type="Proteomes" id="UP000051887"/>
    </source>
</evidence>
<organism evidence="2 4">
    <name type="scientific">Thalassovita autumnalis</name>
    <dbReference type="NCBI Taxonomy" id="2072972"/>
    <lineage>
        <taxon>Bacteria</taxon>
        <taxon>Pseudomonadati</taxon>
        <taxon>Pseudomonadota</taxon>
        <taxon>Alphaproteobacteria</taxon>
        <taxon>Rhodobacterales</taxon>
        <taxon>Roseobacteraceae</taxon>
        <taxon>Thalassovita</taxon>
    </lineage>
</organism>
<dbReference type="PANTHER" id="PTHR38588:SF1">
    <property type="entry name" value="BLL0334 PROTEIN"/>
    <property type="match status" value="1"/>
</dbReference>
<dbReference type="InterPro" id="IPR023393">
    <property type="entry name" value="START-like_dom_sf"/>
</dbReference>
<dbReference type="InterPro" id="IPR010419">
    <property type="entry name" value="CO_DH_gsu"/>
</dbReference>
<proteinExistence type="predicted"/>
<reference evidence="1 3" key="1">
    <citation type="submission" date="2015-09" db="EMBL/GenBank/DDBJ databases">
        <authorList>
            <person name="Rodrigo-Torres L."/>
            <person name="Arahal D.R."/>
        </authorList>
    </citation>
    <scope>NUCLEOTIDE SEQUENCE [LARGE SCALE GENOMIC DNA]</scope>
    <source>
        <strain evidence="1 3">CECT 5118</strain>
    </source>
</reference>
<dbReference type="AlphaFoldDB" id="A0A0N7LXW3"/>
<evidence type="ECO:0008006" key="5">
    <source>
        <dbReference type="Google" id="ProtNLM"/>
    </source>
</evidence>
<evidence type="ECO:0000313" key="2">
    <source>
        <dbReference type="EMBL" id="CUH73036.1"/>
    </source>
</evidence>
<gene>
    <name evidence="1" type="ORF">TL5118_03602</name>
    <name evidence="2" type="ORF">TL5120_02842</name>
</gene>
<dbReference type="Pfam" id="PF06240">
    <property type="entry name" value="COXG"/>
    <property type="match status" value="1"/>
</dbReference>
<dbReference type="EMBL" id="CYSC01000035">
    <property type="protein sequence ID" value="CUH73036.1"/>
    <property type="molecule type" value="Genomic_DNA"/>
</dbReference>
<dbReference type="Gene3D" id="3.30.530.20">
    <property type="match status" value="1"/>
</dbReference>
<dbReference type="EMBL" id="CYSB01000040">
    <property type="protein sequence ID" value="CUH69633.1"/>
    <property type="molecule type" value="Genomic_DNA"/>
</dbReference>
<dbReference type="PANTHER" id="PTHR38588">
    <property type="entry name" value="BLL0334 PROTEIN"/>
    <property type="match status" value="1"/>
</dbReference>
<sequence>MQLTDSRDIQADRATVWAALLSPEVLQTCVPGCKEMSGTPEEGFEATVVQKVGPVKATFKGAVSFSEMVEGQALTLTGDGKGGAAGFAKGGAKVNLEDLPDGGTRLTYEVEAKVGGKLAQLGSRIIDGFAKKMADQFFENFQNAVEGPAEDSDAAEGAEPEAAEKKGWFKKVLGA</sequence>
<accession>A0A0N7LXW3</accession>
<protein>
    <recommendedName>
        <fullName evidence="5">Carbon monoxide dehydrogenase subunit G (CoxG)</fullName>
    </recommendedName>
</protein>
<reference evidence="2 4" key="2">
    <citation type="submission" date="2015-09" db="EMBL/GenBank/DDBJ databases">
        <authorList>
            <consortium name="Swine Surveillance"/>
        </authorList>
    </citation>
    <scope>NUCLEOTIDE SEQUENCE [LARGE SCALE GENOMIC DNA]</scope>
    <source>
        <strain evidence="2 4">5120</strain>
    </source>
</reference>
<dbReference type="RefSeq" id="WP_058244193.1">
    <property type="nucleotide sequence ID" value="NZ_CYSB01000040.1"/>
</dbReference>
<dbReference type="OrthoDB" id="9787428at2"/>
<dbReference type="SUPFAM" id="SSF55961">
    <property type="entry name" value="Bet v1-like"/>
    <property type="match status" value="1"/>
</dbReference>
<evidence type="ECO:0000313" key="3">
    <source>
        <dbReference type="Proteomes" id="UP000051086"/>
    </source>
</evidence>
<dbReference type="Proteomes" id="UP000051887">
    <property type="component" value="Unassembled WGS sequence"/>
</dbReference>
<dbReference type="Proteomes" id="UP000051086">
    <property type="component" value="Unassembled WGS sequence"/>
</dbReference>
<dbReference type="CDD" id="cd05018">
    <property type="entry name" value="CoxG"/>
    <property type="match status" value="1"/>
</dbReference>
<evidence type="ECO:0000313" key="1">
    <source>
        <dbReference type="EMBL" id="CUH69633.1"/>
    </source>
</evidence>
<keyword evidence="3" id="KW-1185">Reference proteome</keyword>
<name>A0A0N7LXW3_9RHOB</name>